<dbReference type="Proteomes" id="UP000219922">
    <property type="component" value="Unassembled WGS sequence"/>
</dbReference>
<dbReference type="InterPro" id="IPR001719">
    <property type="entry name" value="AP_endonuc_2"/>
</dbReference>
<reference evidence="3 4" key="1">
    <citation type="submission" date="2017-09" db="EMBL/GenBank/DDBJ databases">
        <title>Large-scale bioinformatics analysis of Bacillus genomes uncovers conserved roles of natural products in bacterial physiology.</title>
        <authorList>
            <consortium name="Agbiome Team Llc"/>
            <person name="Bleich R.M."/>
            <person name="Grubbs K.J."/>
            <person name="Santa Maria K.C."/>
            <person name="Allen S.E."/>
            <person name="Farag S."/>
            <person name="Shank E.A."/>
            <person name="Bowers A."/>
        </authorList>
    </citation>
    <scope>NUCLEOTIDE SEQUENCE [LARGE SCALE GENOMIC DNA]</scope>
    <source>
        <strain evidence="3 4">AFS092789</strain>
    </source>
</reference>
<evidence type="ECO:0000256" key="1">
    <source>
        <dbReference type="ARBA" id="ARBA00022722"/>
    </source>
</evidence>
<dbReference type="InterPro" id="IPR036237">
    <property type="entry name" value="Xyl_isomerase-like_sf"/>
</dbReference>
<dbReference type="GO" id="GO:0006284">
    <property type="term" value="P:base-excision repair"/>
    <property type="evidence" value="ECO:0007669"/>
    <property type="project" value="TreeGrafter"/>
</dbReference>
<proteinExistence type="predicted"/>
<dbReference type="PANTHER" id="PTHR21445:SF0">
    <property type="entry name" value="APURINIC-APYRIMIDINIC ENDONUCLEASE"/>
    <property type="match status" value="1"/>
</dbReference>
<keyword evidence="1" id="KW-0378">Hydrolase</keyword>
<dbReference type="InterPro" id="IPR013022">
    <property type="entry name" value="Xyl_isomerase-like_TIM-brl"/>
</dbReference>
<dbReference type="GO" id="GO:0003677">
    <property type="term" value="F:DNA binding"/>
    <property type="evidence" value="ECO:0007669"/>
    <property type="project" value="InterPro"/>
</dbReference>
<evidence type="ECO:0000313" key="4">
    <source>
        <dbReference type="Proteomes" id="UP000219922"/>
    </source>
</evidence>
<name>A0A9X6SSX0_BACCE</name>
<dbReference type="EMBL" id="NVMX01000191">
    <property type="protein sequence ID" value="PDZ94434.1"/>
    <property type="molecule type" value="Genomic_DNA"/>
</dbReference>
<evidence type="ECO:0000259" key="2">
    <source>
        <dbReference type="Pfam" id="PF01261"/>
    </source>
</evidence>
<accession>A0A9X6SSX0</accession>
<dbReference type="Pfam" id="PF01261">
    <property type="entry name" value="AP_endonuc_2"/>
    <property type="match status" value="1"/>
</dbReference>
<dbReference type="GO" id="GO:0008270">
    <property type="term" value="F:zinc ion binding"/>
    <property type="evidence" value="ECO:0007669"/>
    <property type="project" value="InterPro"/>
</dbReference>
<protein>
    <recommendedName>
        <fullName evidence="2">Xylose isomerase-like TIM barrel domain-containing protein</fullName>
    </recommendedName>
</protein>
<dbReference type="AlphaFoldDB" id="A0A9X6SSX0"/>
<feature type="domain" description="Xylose isomerase-like TIM barrel" evidence="2">
    <location>
        <begin position="57"/>
        <end position="289"/>
    </location>
</feature>
<dbReference type="SUPFAM" id="SSF51658">
    <property type="entry name" value="Xylose isomerase-like"/>
    <property type="match status" value="1"/>
</dbReference>
<dbReference type="SMART" id="SM00518">
    <property type="entry name" value="AP2Ec"/>
    <property type="match status" value="1"/>
</dbReference>
<dbReference type="PANTHER" id="PTHR21445">
    <property type="entry name" value="ENDONUCLEASE IV ENDODEOXYRIBONUCLEASE IV"/>
    <property type="match status" value="1"/>
</dbReference>
<dbReference type="PROSITE" id="PS51432">
    <property type="entry name" value="AP_NUCLEASE_F2_4"/>
    <property type="match status" value="1"/>
</dbReference>
<gene>
    <name evidence="3" type="ORF">CON36_33820</name>
</gene>
<dbReference type="Gene3D" id="3.20.20.150">
    <property type="entry name" value="Divalent-metal-dependent TIM barrel enzymes"/>
    <property type="match status" value="1"/>
</dbReference>
<organism evidence="3 4">
    <name type="scientific">Bacillus cereus</name>
    <dbReference type="NCBI Taxonomy" id="1396"/>
    <lineage>
        <taxon>Bacteria</taxon>
        <taxon>Bacillati</taxon>
        <taxon>Bacillota</taxon>
        <taxon>Bacilli</taxon>
        <taxon>Bacillales</taxon>
        <taxon>Bacillaceae</taxon>
        <taxon>Bacillus</taxon>
        <taxon>Bacillus cereus group</taxon>
    </lineage>
</organism>
<keyword evidence="1" id="KW-0540">Nuclease</keyword>
<sequence>MKIILNIFEYTTLSYLKKMKGGVWLFATRMKIGFHIRFAGNLKRLSNDVIKTRGNVFQFFSRSIRGGRMPDISERQLQNYYNFLFERRISNVIVLAPYGFKVAGKDVSSNLAVPNEIAIREILKDLEFAKEIHAKYYVVNAGYSKGLSEFESIEILKMQLNEILQKTTWNGDILVKNMAGGGTELAADLYRWKEIISFNERIKGALDFGRAFSFGYSFLTKAEAEVFLKFIETDIGWDKIPLIYINDSNRFAGSKREDVVPLGDGVIGFHGYKNILNNKDILEKIWMIENQPDVIYYDRTINFLVEFHRNNKEKGGGL</sequence>
<evidence type="ECO:0000313" key="3">
    <source>
        <dbReference type="EMBL" id="PDZ94434.1"/>
    </source>
</evidence>
<dbReference type="GO" id="GO:0008081">
    <property type="term" value="F:phosphoric diester hydrolase activity"/>
    <property type="evidence" value="ECO:0007669"/>
    <property type="project" value="TreeGrafter"/>
</dbReference>
<comment type="caution">
    <text evidence="3">The sequence shown here is derived from an EMBL/GenBank/DDBJ whole genome shotgun (WGS) entry which is preliminary data.</text>
</comment>
<dbReference type="GO" id="GO:0003906">
    <property type="term" value="F:DNA-(apurinic or apyrimidinic site) endonuclease activity"/>
    <property type="evidence" value="ECO:0007669"/>
    <property type="project" value="TreeGrafter"/>
</dbReference>